<dbReference type="PANTHER" id="PTHR30024:SF47">
    <property type="entry name" value="TAURINE-BINDING PERIPLASMIC PROTEIN"/>
    <property type="match status" value="1"/>
</dbReference>
<dbReference type="SUPFAM" id="SSF53850">
    <property type="entry name" value="Periplasmic binding protein-like II"/>
    <property type="match status" value="1"/>
</dbReference>
<reference evidence="6" key="1">
    <citation type="submission" date="2011-12" db="EMBL/GenBank/DDBJ databases">
        <title>Complete sequence of Clostridium clariflavum DSM 19732.</title>
        <authorList>
            <consortium name="US DOE Joint Genome Institute"/>
            <person name="Lucas S."/>
            <person name="Han J."/>
            <person name="Lapidus A."/>
            <person name="Cheng J.-F."/>
            <person name="Goodwin L."/>
            <person name="Pitluck S."/>
            <person name="Peters L."/>
            <person name="Teshima H."/>
            <person name="Detter J.C."/>
            <person name="Han C."/>
            <person name="Tapia R."/>
            <person name="Land M."/>
            <person name="Hauser L."/>
            <person name="Kyrpides N."/>
            <person name="Ivanova N."/>
            <person name="Pagani I."/>
            <person name="Kitzmiller T."/>
            <person name="Lynd L."/>
            <person name="Izquierdo J."/>
            <person name="Woyke T."/>
        </authorList>
    </citation>
    <scope>NUCLEOTIDE SEQUENCE [LARGE SCALE GENOMIC DNA]</scope>
    <source>
        <strain evidence="6">DSM 19732 / NBRC 101661 / EBR45</strain>
    </source>
</reference>
<evidence type="ECO:0000313" key="5">
    <source>
        <dbReference type="EMBL" id="AEV68736.1"/>
    </source>
</evidence>
<sequence precursor="true">MIIYNRKLVFLILIIALILIGGCTDDPNNTVVKIAYQGNIEEAPLLTAYEMDFFKKEGVDIELVKHDFDGIVAGIKNGEIQGATVDYRVFAAVDSGAEIKIVAGLHGGCTQIITKESSGIDTLRDLKDKSIGVTKPGNGSMVVTSDLLKAEKIDQSVKWIVEDEENLKKLLQRNEIDAISILEHPDPSKRALNSGEKILYSSSNKENNGKSYKHFYESFIGLDDKFIKNNRKIAFKTSIAWLKAAVWVDENQHEAYRTLIEKGYFKGDFDSILNKAEYFMWMPGVKYAKDNVYIYVSQQRSQNILRSDISDKEFMKKIYEPLIPELNGR</sequence>
<dbReference type="InterPro" id="IPR015168">
    <property type="entry name" value="SsuA/THI5"/>
</dbReference>
<keyword evidence="3" id="KW-0732">Signal</keyword>
<dbReference type="EMBL" id="CP003065">
    <property type="protein sequence ID" value="AEV68736.1"/>
    <property type="molecule type" value="Genomic_DNA"/>
</dbReference>
<comment type="subcellular location">
    <subcellularLocation>
        <location evidence="1">Periplasm</location>
    </subcellularLocation>
</comment>
<evidence type="ECO:0000259" key="4">
    <source>
        <dbReference type="Pfam" id="PF09084"/>
    </source>
</evidence>
<dbReference type="GO" id="GO:0042597">
    <property type="term" value="C:periplasmic space"/>
    <property type="evidence" value="ECO:0007669"/>
    <property type="project" value="UniProtKB-SubCell"/>
</dbReference>
<evidence type="ECO:0000256" key="1">
    <source>
        <dbReference type="ARBA" id="ARBA00004418"/>
    </source>
</evidence>
<dbReference type="PANTHER" id="PTHR30024">
    <property type="entry name" value="ALIPHATIC SULFONATES-BINDING PROTEIN-RELATED"/>
    <property type="match status" value="1"/>
</dbReference>
<keyword evidence="6" id="KW-1185">Reference proteome</keyword>
<feature type="domain" description="SsuA/THI5-like" evidence="4">
    <location>
        <begin position="40"/>
        <end position="255"/>
    </location>
</feature>
<accession>G8LX45</accession>
<dbReference type="Gene3D" id="3.40.190.10">
    <property type="entry name" value="Periplasmic binding protein-like II"/>
    <property type="match status" value="2"/>
</dbReference>
<dbReference type="AlphaFoldDB" id="G8LX45"/>
<dbReference type="Proteomes" id="UP000005435">
    <property type="component" value="Chromosome"/>
</dbReference>
<gene>
    <name evidence="5" type="ordered locus">Clocl_2142</name>
</gene>
<dbReference type="KEGG" id="ccl:Clocl_2142"/>
<proteinExistence type="inferred from homology"/>
<reference evidence="5 6" key="2">
    <citation type="journal article" date="2012" name="Stand. Genomic Sci.">
        <title>Complete Genome Sequence of Clostridium clariflavum DSM 19732.</title>
        <authorList>
            <person name="Izquierdo J.A."/>
            <person name="Goodwin L."/>
            <person name="Davenport K.W."/>
            <person name="Teshima H."/>
            <person name="Bruce D."/>
            <person name="Detter C."/>
            <person name="Tapia R."/>
            <person name="Han S."/>
            <person name="Land M."/>
            <person name="Hauser L."/>
            <person name="Jeffries C.D."/>
            <person name="Han J."/>
            <person name="Pitluck S."/>
            <person name="Nolan M."/>
            <person name="Chen A."/>
            <person name="Huntemann M."/>
            <person name="Mavromatis K."/>
            <person name="Mikhailova N."/>
            <person name="Liolios K."/>
            <person name="Woyke T."/>
            <person name="Lynd L.R."/>
        </authorList>
    </citation>
    <scope>NUCLEOTIDE SEQUENCE [LARGE SCALE GENOMIC DNA]</scope>
    <source>
        <strain evidence="6">DSM 19732 / NBRC 101661 / EBR45</strain>
    </source>
</reference>
<dbReference type="HOGENOM" id="CLU_054373_1_0_9"/>
<dbReference type="Pfam" id="PF09084">
    <property type="entry name" value="NMT1"/>
    <property type="match status" value="1"/>
</dbReference>
<protein>
    <submittedName>
        <fullName evidence="5">ABC-type nitrate/sulfonate/bicarbonate transport system, periplasmic component</fullName>
    </submittedName>
</protein>
<evidence type="ECO:0000256" key="2">
    <source>
        <dbReference type="ARBA" id="ARBA00010742"/>
    </source>
</evidence>
<dbReference type="PROSITE" id="PS51257">
    <property type="entry name" value="PROKAR_LIPOPROTEIN"/>
    <property type="match status" value="1"/>
</dbReference>
<organism evidence="5 6">
    <name type="scientific">Acetivibrio clariflavus (strain DSM 19732 / NBRC 101661 / EBR45)</name>
    <name type="common">Clostridium clariflavum</name>
    <dbReference type="NCBI Taxonomy" id="720554"/>
    <lineage>
        <taxon>Bacteria</taxon>
        <taxon>Bacillati</taxon>
        <taxon>Bacillota</taxon>
        <taxon>Clostridia</taxon>
        <taxon>Eubacteriales</taxon>
        <taxon>Oscillospiraceae</taxon>
        <taxon>Acetivibrio</taxon>
    </lineage>
</organism>
<name>G8LX45_ACECE</name>
<dbReference type="STRING" id="720554.Clocl_2142"/>
<dbReference type="eggNOG" id="COG0715">
    <property type="taxonomic scope" value="Bacteria"/>
</dbReference>
<evidence type="ECO:0000256" key="3">
    <source>
        <dbReference type="ARBA" id="ARBA00022729"/>
    </source>
</evidence>
<dbReference type="RefSeq" id="WP_014255315.1">
    <property type="nucleotide sequence ID" value="NC_016627.1"/>
</dbReference>
<comment type="similarity">
    <text evidence="2">Belongs to the bacterial solute-binding protein SsuA/TauA family.</text>
</comment>
<evidence type="ECO:0000313" key="6">
    <source>
        <dbReference type="Proteomes" id="UP000005435"/>
    </source>
</evidence>